<feature type="coiled-coil region" evidence="3">
    <location>
        <begin position="62"/>
        <end position="89"/>
    </location>
</feature>
<comment type="caution">
    <text evidence="5">The sequence shown here is derived from an EMBL/GenBank/DDBJ whole genome shotgun (WGS) entry which is preliminary data.</text>
</comment>
<proteinExistence type="predicted"/>
<organism evidence="5 6">
    <name type="scientific">Saguinus oedipus</name>
    <name type="common">Cotton-top tamarin</name>
    <name type="synonym">Oedipomidas oedipus</name>
    <dbReference type="NCBI Taxonomy" id="9490"/>
    <lineage>
        <taxon>Eukaryota</taxon>
        <taxon>Metazoa</taxon>
        <taxon>Chordata</taxon>
        <taxon>Craniata</taxon>
        <taxon>Vertebrata</taxon>
        <taxon>Euteleostomi</taxon>
        <taxon>Mammalia</taxon>
        <taxon>Eutheria</taxon>
        <taxon>Euarchontoglires</taxon>
        <taxon>Primates</taxon>
        <taxon>Haplorrhini</taxon>
        <taxon>Platyrrhini</taxon>
        <taxon>Cebidae</taxon>
        <taxon>Callitrichinae</taxon>
        <taxon>Saguinus</taxon>
    </lineage>
</organism>
<reference evidence="5 6" key="1">
    <citation type="submission" date="2023-05" db="EMBL/GenBank/DDBJ databases">
        <title>B98-5 Cell Line De Novo Hybrid Assembly: An Optical Mapping Approach.</title>
        <authorList>
            <person name="Kananen K."/>
            <person name="Auerbach J.A."/>
            <person name="Kautto E."/>
            <person name="Blachly J.S."/>
        </authorList>
    </citation>
    <scope>NUCLEOTIDE SEQUENCE [LARGE SCALE GENOMIC DNA]</scope>
    <source>
        <strain evidence="5">B95-8</strain>
        <tissue evidence="5">Cell line</tissue>
    </source>
</reference>
<gene>
    <name evidence="5" type="ORF">P7K49_005448</name>
</gene>
<dbReference type="PANTHER" id="PTHR23169">
    <property type="entry name" value="ENVOPLAKIN"/>
    <property type="match status" value="1"/>
</dbReference>
<feature type="coiled-coil region" evidence="3">
    <location>
        <begin position="315"/>
        <end position="377"/>
    </location>
</feature>
<evidence type="ECO:0000256" key="1">
    <source>
        <dbReference type="ARBA" id="ARBA00022553"/>
    </source>
</evidence>
<evidence type="ECO:0000259" key="4">
    <source>
        <dbReference type="Pfam" id="PF17902"/>
    </source>
</evidence>
<name>A0ABQ9WAC1_SAGOE</name>
<dbReference type="Proteomes" id="UP001266305">
    <property type="component" value="Unassembled WGS sequence"/>
</dbReference>
<evidence type="ECO:0000256" key="2">
    <source>
        <dbReference type="ARBA" id="ARBA00022737"/>
    </source>
</evidence>
<dbReference type="EMBL" id="JASSZA010000002">
    <property type="protein sequence ID" value="KAK2118561.1"/>
    <property type="molecule type" value="Genomic_DNA"/>
</dbReference>
<protein>
    <recommendedName>
        <fullName evidence="4">Desmoplakin SH3 domain-containing protein</fullName>
    </recommendedName>
</protein>
<dbReference type="PANTHER" id="PTHR23169:SF10">
    <property type="entry name" value="PERIPLAKIN"/>
    <property type="match status" value="1"/>
</dbReference>
<dbReference type="Gene3D" id="1.20.58.60">
    <property type="match status" value="2"/>
</dbReference>
<dbReference type="SUPFAM" id="SSF46966">
    <property type="entry name" value="Spectrin repeat"/>
    <property type="match status" value="2"/>
</dbReference>
<feature type="domain" description="Desmoplakin SH3" evidence="4">
    <location>
        <begin position="95"/>
        <end position="153"/>
    </location>
</feature>
<keyword evidence="6" id="KW-1185">Reference proteome</keyword>
<dbReference type="InterPro" id="IPR041615">
    <property type="entry name" value="Desmoplakin_SH3"/>
</dbReference>
<evidence type="ECO:0000313" key="6">
    <source>
        <dbReference type="Proteomes" id="UP001266305"/>
    </source>
</evidence>
<evidence type="ECO:0000256" key="3">
    <source>
        <dbReference type="SAM" id="Coils"/>
    </source>
</evidence>
<keyword evidence="1" id="KW-0597">Phosphoprotein</keyword>
<sequence length="411" mass="46851">MEAVHADWKEYLNLVICEESHLKYMEDYHQFHKDMKDAQELLHKVGSDLNQKYRRFKDRYQIELLLRELDDQKKVLDKYEDVVRGLQKRGQQVVPLKYRRETPLKPIPLEALCDFEGEQGLISRGYGYTLQKNNGESWELTDSAGNKLIAPAAASTGVCSVQQKAAGSNPTLQRAPAAGLDKVASDLYRQEKAITGTLRPPLEQGWAVQDSAEWAKDLKNITNELLQIEPEKTRSALPGGGTTPLQRTRVEDTNRKYERLVQLMDLAQEKADVANRMKKSLQQGWESLATQENRLNQDTTVPESSRVLDNKGQELAALASELRAQKSLLREVERNLQAAKQCSSTLASRFQEHCPDLERQEAEVHKLGQRFDNLCQQVERRAQSLRSANAAYEDYHSGHDHMLQFLASIPR</sequence>
<keyword evidence="3" id="KW-0175">Coiled coil</keyword>
<accession>A0ABQ9WAC1</accession>
<dbReference type="Gene3D" id="2.30.30.40">
    <property type="entry name" value="SH3 Domains"/>
    <property type="match status" value="1"/>
</dbReference>
<dbReference type="Pfam" id="PF17902">
    <property type="entry name" value="SH3_10"/>
    <property type="match status" value="1"/>
</dbReference>
<keyword evidence="2" id="KW-0677">Repeat</keyword>
<dbReference type="InterPro" id="IPR043197">
    <property type="entry name" value="Plakin"/>
</dbReference>
<evidence type="ECO:0000313" key="5">
    <source>
        <dbReference type="EMBL" id="KAK2118561.1"/>
    </source>
</evidence>